<comment type="caution">
    <text evidence="6">The sequence shown here is derived from an EMBL/GenBank/DDBJ whole genome shotgun (WGS) entry which is preliminary data.</text>
</comment>
<reference evidence="6 7" key="1">
    <citation type="journal article" date="2024" name="Nat. Commun.">
        <title>Phylogenomics reveals the evolutionary origins of lichenization in chlorophyte algae.</title>
        <authorList>
            <person name="Puginier C."/>
            <person name="Libourel C."/>
            <person name="Otte J."/>
            <person name="Skaloud P."/>
            <person name="Haon M."/>
            <person name="Grisel S."/>
            <person name="Petersen M."/>
            <person name="Berrin J.G."/>
            <person name="Delaux P.M."/>
            <person name="Dal Grande F."/>
            <person name="Keller J."/>
        </authorList>
    </citation>
    <scope>NUCLEOTIDE SEQUENCE [LARGE SCALE GENOMIC DNA]</scope>
    <source>
        <strain evidence="6 7">SAG 2036</strain>
    </source>
</reference>
<evidence type="ECO:0000256" key="4">
    <source>
        <dbReference type="RuleBase" id="RU110713"/>
    </source>
</evidence>
<name>A0AAW1NRC1_9CHLO</name>
<dbReference type="InterPro" id="IPR004910">
    <property type="entry name" value="Yippee/Mis18/Cereblon"/>
</dbReference>
<dbReference type="PANTHER" id="PTHR13848">
    <property type="entry name" value="PROTEIN YIPPEE-LIKE CG15309-RELATED"/>
    <property type="match status" value="1"/>
</dbReference>
<sequence>MGRPFLDYVEDDKSPRFVCAHCSCDIATTSALVWEGYMAHQTPAYLFRDTVNVEAFTPERQEQLSTGMYVLADVRCRSCCTPFGWRYISALSENQKYKERTTLVQKSCLRRQSPETTPTWPRFLSRTLPVEVVQ</sequence>
<protein>
    <recommendedName>
        <fullName evidence="4">Protein yippee-like</fullName>
    </recommendedName>
</protein>
<comment type="similarity">
    <text evidence="1 4">Belongs to the yippee family.</text>
</comment>
<organism evidence="6 7">
    <name type="scientific">Symbiochloris irregularis</name>
    <dbReference type="NCBI Taxonomy" id="706552"/>
    <lineage>
        <taxon>Eukaryota</taxon>
        <taxon>Viridiplantae</taxon>
        <taxon>Chlorophyta</taxon>
        <taxon>core chlorophytes</taxon>
        <taxon>Trebouxiophyceae</taxon>
        <taxon>Trebouxiales</taxon>
        <taxon>Trebouxiaceae</taxon>
        <taxon>Symbiochloris</taxon>
    </lineage>
</organism>
<dbReference type="GO" id="GO:0046872">
    <property type="term" value="F:metal ion binding"/>
    <property type="evidence" value="ECO:0007669"/>
    <property type="project" value="UniProtKB-KW"/>
</dbReference>
<evidence type="ECO:0000256" key="2">
    <source>
        <dbReference type="ARBA" id="ARBA00022723"/>
    </source>
</evidence>
<evidence type="ECO:0000313" key="6">
    <source>
        <dbReference type="EMBL" id="KAK9791175.1"/>
    </source>
</evidence>
<accession>A0AAW1NRC1</accession>
<dbReference type="EMBL" id="JALJOQ010000181">
    <property type="protein sequence ID" value="KAK9791175.1"/>
    <property type="molecule type" value="Genomic_DNA"/>
</dbReference>
<evidence type="ECO:0000313" key="7">
    <source>
        <dbReference type="Proteomes" id="UP001465755"/>
    </source>
</evidence>
<keyword evidence="2" id="KW-0479">Metal-binding</keyword>
<gene>
    <name evidence="6" type="ORF">WJX73_007113</name>
</gene>
<proteinExistence type="inferred from homology"/>
<dbReference type="Pfam" id="PF03226">
    <property type="entry name" value="Yippee-Mis18"/>
    <property type="match status" value="1"/>
</dbReference>
<dbReference type="Proteomes" id="UP001465755">
    <property type="component" value="Unassembled WGS sequence"/>
</dbReference>
<dbReference type="AlphaFoldDB" id="A0AAW1NRC1"/>
<dbReference type="InterPro" id="IPR034751">
    <property type="entry name" value="Yippee"/>
</dbReference>
<evidence type="ECO:0000256" key="1">
    <source>
        <dbReference type="ARBA" id="ARBA00005613"/>
    </source>
</evidence>
<feature type="domain" description="Yippee" evidence="5">
    <location>
        <begin position="15"/>
        <end position="113"/>
    </location>
</feature>
<dbReference type="InterPro" id="IPR039058">
    <property type="entry name" value="Yippee_fam"/>
</dbReference>
<evidence type="ECO:0000256" key="3">
    <source>
        <dbReference type="ARBA" id="ARBA00022833"/>
    </source>
</evidence>
<evidence type="ECO:0000259" key="5">
    <source>
        <dbReference type="PROSITE" id="PS51792"/>
    </source>
</evidence>
<dbReference type="PROSITE" id="PS51792">
    <property type="entry name" value="YIPPEE"/>
    <property type="match status" value="1"/>
</dbReference>
<keyword evidence="3" id="KW-0862">Zinc</keyword>
<keyword evidence="7" id="KW-1185">Reference proteome</keyword>